<reference evidence="2 4" key="1">
    <citation type="submission" date="2015-09" db="EMBL/GenBank/DDBJ databases">
        <title>Genome announcement of multiple Pseudomonas syringae strains.</title>
        <authorList>
            <person name="Thakur S."/>
            <person name="Wang P.W."/>
            <person name="Gong Y."/>
            <person name="Weir B.S."/>
            <person name="Guttman D.S."/>
        </authorList>
    </citation>
    <scope>NUCLEOTIDE SEQUENCE [LARGE SCALE GENOMIC DNA]</scope>
    <source>
        <strain evidence="2 4">ICMP4455</strain>
    </source>
</reference>
<protein>
    <submittedName>
        <fullName evidence="2">Uncharacterized protein</fullName>
    </submittedName>
</protein>
<accession>A0A0P9Q286</accession>
<evidence type="ECO:0000313" key="5">
    <source>
        <dbReference type="Proteomes" id="UP000272627"/>
    </source>
</evidence>
<proteinExistence type="predicted"/>
<reference evidence="3 5" key="2">
    <citation type="submission" date="2018-08" db="EMBL/GenBank/DDBJ databases">
        <title>Recombination of ecologically and evolutionarily significant loci maintains genetic cohesion in the Pseudomonas syringae species complex.</title>
        <authorList>
            <person name="Dillon M."/>
            <person name="Thakur S."/>
            <person name="Almeida R.N.D."/>
            <person name="Weir B.S."/>
            <person name="Guttman D.S."/>
        </authorList>
    </citation>
    <scope>NUCLEOTIDE SEQUENCE [LARGE SCALE GENOMIC DNA]</scope>
    <source>
        <strain evidence="3 5">ICMP 8636</strain>
    </source>
</reference>
<comment type="caution">
    <text evidence="2">The sequence shown here is derived from an EMBL/GenBank/DDBJ whole genome shotgun (WGS) entry which is preliminary data.</text>
</comment>
<evidence type="ECO:0000313" key="2">
    <source>
        <dbReference type="EMBL" id="KPX24770.1"/>
    </source>
</evidence>
<dbReference type="Proteomes" id="UP000272627">
    <property type="component" value="Unassembled WGS sequence"/>
</dbReference>
<name>A0A0P9Q286_PSEA0</name>
<dbReference type="AlphaFoldDB" id="A0A0P9Q286"/>
<evidence type="ECO:0000313" key="3">
    <source>
        <dbReference type="EMBL" id="RMM01409.1"/>
    </source>
</evidence>
<dbReference type="EMBL" id="LJQI01000311">
    <property type="protein sequence ID" value="KPX24770.1"/>
    <property type="molecule type" value="Genomic_DNA"/>
</dbReference>
<evidence type="ECO:0000256" key="1">
    <source>
        <dbReference type="SAM" id="MobiDB-lite"/>
    </source>
</evidence>
<sequence length="45" mass="5191">MRYSLRPQPSVLGGRPAVQARRTGRELYHRRHPPPRREPSGSGNR</sequence>
<dbReference type="EMBL" id="RBOA01000173">
    <property type="protein sequence ID" value="RMM01409.1"/>
    <property type="molecule type" value="Genomic_DNA"/>
</dbReference>
<evidence type="ECO:0000313" key="4">
    <source>
        <dbReference type="Proteomes" id="UP000050490"/>
    </source>
</evidence>
<gene>
    <name evidence="2" type="ORF">ALO70_100958</name>
    <name evidence="3" type="ORF">ALQ86_100991</name>
</gene>
<feature type="region of interest" description="Disordered" evidence="1">
    <location>
        <begin position="1"/>
        <end position="45"/>
    </location>
</feature>
<organism evidence="2 4">
    <name type="scientific">Pseudomonas amygdali pv. eriobotryae</name>
    <dbReference type="NCBI Taxonomy" id="129137"/>
    <lineage>
        <taxon>Bacteria</taxon>
        <taxon>Pseudomonadati</taxon>
        <taxon>Pseudomonadota</taxon>
        <taxon>Gammaproteobacteria</taxon>
        <taxon>Pseudomonadales</taxon>
        <taxon>Pseudomonadaceae</taxon>
        <taxon>Pseudomonas</taxon>
        <taxon>Pseudomonas amygdali</taxon>
    </lineage>
</organism>
<dbReference type="PATRIC" id="fig|129137.4.peg.5726"/>
<dbReference type="Proteomes" id="UP000050490">
    <property type="component" value="Unassembled WGS sequence"/>
</dbReference>